<proteinExistence type="predicted"/>
<evidence type="ECO:0000313" key="1">
    <source>
        <dbReference type="EMBL" id="KAF6763588.1"/>
    </source>
</evidence>
<sequence>MPGSGPNGTLHYTHVPIIDTAHLDADAISSIPSVPQCIRTAARVVSSDCAAAPVAPYPQATAISTTSSSALVRWMQLYWKCADYDRMPGNHLAGCAALGCSGGALRHVVYTNHLIAIESGRAGLPQTKWGMCHHCGGVRCGLLCSRIGGGDIWRKMESSVEAAPSRRLEGKILASEAYASRDASTTLTRHCVQAILYKATDQLLPAA</sequence>
<reference evidence="1 2" key="1">
    <citation type="submission" date="2020-07" db="EMBL/GenBank/DDBJ databases">
        <title>Comparative genomics of pyrophilous fungi reveals a link between fire events and developmental genes.</title>
        <authorList>
            <consortium name="DOE Joint Genome Institute"/>
            <person name="Steindorff A.S."/>
            <person name="Carver A."/>
            <person name="Calhoun S."/>
            <person name="Stillman K."/>
            <person name="Liu H."/>
            <person name="Lipzen A."/>
            <person name="Pangilinan J."/>
            <person name="Labutti K."/>
            <person name="Bruns T.D."/>
            <person name="Grigoriev I.V."/>
        </authorList>
    </citation>
    <scope>NUCLEOTIDE SEQUENCE [LARGE SCALE GENOMIC DNA]</scope>
    <source>
        <strain evidence="1 2">CBS 144469</strain>
    </source>
</reference>
<dbReference type="EMBL" id="JACGCI010000005">
    <property type="protein sequence ID" value="KAF6763588.1"/>
    <property type="molecule type" value="Genomic_DNA"/>
</dbReference>
<dbReference type="Proteomes" id="UP000521943">
    <property type="component" value="Unassembled WGS sequence"/>
</dbReference>
<gene>
    <name evidence="1" type="ORF">DFP72DRAFT_840739</name>
</gene>
<keyword evidence="2" id="KW-1185">Reference proteome</keyword>
<accession>A0A8H6IDP7</accession>
<dbReference type="AlphaFoldDB" id="A0A8H6IDP7"/>
<evidence type="ECO:0000313" key="2">
    <source>
        <dbReference type="Proteomes" id="UP000521943"/>
    </source>
</evidence>
<name>A0A8H6IDP7_9AGAR</name>
<protein>
    <submittedName>
        <fullName evidence="1">Uncharacterized protein</fullName>
    </submittedName>
</protein>
<organism evidence="1 2">
    <name type="scientific">Ephemerocybe angulata</name>
    <dbReference type="NCBI Taxonomy" id="980116"/>
    <lineage>
        <taxon>Eukaryota</taxon>
        <taxon>Fungi</taxon>
        <taxon>Dikarya</taxon>
        <taxon>Basidiomycota</taxon>
        <taxon>Agaricomycotina</taxon>
        <taxon>Agaricomycetes</taxon>
        <taxon>Agaricomycetidae</taxon>
        <taxon>Agaricales</taxon>
        <taxon>Agaricineae</taxon>
        <taxon>Psathyrellaceae</taxon>
        <taxon>Ephemerocybe</taxon>
    </lineage>
</organism>
<comment type="caution">
    <text evidence="1">The sequence shown here is derived from an EMBL/GenBank/DDBJ whole genome shotgun (WGS) entry which is preliminary data.</text>
</comment>